<dbReference type="InterPro" id="IPR000352">
    <property type="entry name" value="Pep_chain_release_fac_I"/>
</dbReference>
<keyword evidence="5" id="KW-1185">Reference proteome</keyword>
<dbReference type="SUPFAM" id="SSF75620">
    <property type="entry name" value="Release factor"/>
    <property type="match status" value="1"/>
</dbReference>
<comment type="caution">
    <text evidence="4">The sequence shown here is derived from an EMBL/GenBank/DDBJ whole genome shotgun (WGS) entry which is preliminary data.</text>
</comment>
<dbReference type="PANTHER" id="PTHR47814">
    <property type="entry name" value="PEPTIDYL-TRNA HYDROLASE ARFB"/>
    <property type="match status" value="1"/>
</dbReference>
<sequence>MIEISHEVTIPDEELEITAIRAQGAGGQHVNKASTAIHLRFDIRASSLPEFYKEKLLAATHHLVTSEGVVIIKAQEYRSQEMNREAAIARLVALIRELTVVQKSRRATRPTRASKERRLAGKAQKSSVKALRGKVRRLQE</sequence>
<dbReference type="Gene3D" id="3.30.160.20">
    <property type="match status" value="1"/>
</dbReference>
<gene>
    <name evidence="4" type="primary">arfB</name>
    <name evidence="4" type="ORF">AAIG39_16035</name>
</gene>
<dbReference type="RefSeq" id="WP_343194260.1">
    <property type="nucleotide sequence ID" value="NZ_JBCIVJ010000013.1"/>
</dbReference>
<evidence type="ECO:0000259" key="3">
    <source>
        <dbReference type="PROSITE" id="PS00745"/>
    </source>
</evidence>
<organism evidence="4 5">
    <name type="scientific">Phytobacter palmae</name>
    <dbReference type="NCBI Taxonomy" id="1855371"/>
    <lineage>
        <taxon>Bacteria</taxon>
        <taxon>Pseudomonadati</taxon>
        <taxon>Pseudomonadota</taxon>
        <taxon>Gammaproteobacteria</taxon>
        <taxon>Enterobacterales</taxon>
        <taxon>Enterobacteriaceae</taxon>
        <taxon>Phytobacter</taxon>
    </lineage>
</organism>
<comment type="similarity">
    <text evidence="1">Belongs to the prokaryotic/mitochondrial release factor family.</text>
</comment>
<name>A0ABU9V768_9ENTR</name>
<dbReference type="NCBIfam" id="NF006718">
    <property type="entry name" value="PRK09256.1"/>
    <property type="match status" value="1"/>
</dbReference>
<dbReference type="EMBL" id="JBCIVJ010000013">
    <property type="protein sequence ID" value="MEN0580500.1"/>
    <property type="molecule type" value="Genomic_DNA"/>
</dbReference>
<evidence type="ECO:0000256" key="1">
    <source>
        <dbReference type="ARBA" id="ARBA00010835"/>
    </source>
</evidence>
<feature type="compositionally biased region" description="Basic residues" evidence="2">
    <location>
        <begin position="131"/>
        <end position="140"/>
    </location>
</feature>
<dbReference type="PANTHER" id="PTHR47814:SF1">
    <property type="entry name" value="PEPTIDYL-TRNA HYDROLASE ARFB"/>
    <property type="match status" value="1"/>
</dbReference>
<dbReference type="InterPro" id="IPR045853">
    <property type="entry name" value="Pep_chain_release_fac_I_sf"/>
</dbReference>
<evidence type="ECO:0000313" key="5">
    <source>
        <dbReference type="Proteomes" id="UP001411173"/>
    </source>
</evidence>
<dbReference type="EC" id="3.1.1.29" evidence="4"/>
<evidence type="ECO:0000256" key="2">
    <source>
        <dbReference type="SAM" id="MobiDB-lite"/>
    </source>
</evidence>
<accession>A0ABU9V768</accession>
<evidence type="ECO:0000313" key="4">
    <source>
        <dbReference type="EMBL" id="MEN0580500.1"/>
    </source>
</evidence>
<feature type="domain" description="Prokaryotic-type class I peptide chain release factors" evidence="3">
    <location>
        <begin position="21"/>
        <end position="37"/>
    </location>
</feature>
<proteinExistence type="inferred from homology"/>
<dbReference type="GO" id="GO:0004045">
    <property type="term" value="F:peptidyl-tRNA hydrolase activity"/>
    <property type="evidence" value="ECO:0007669"/>
    <property type="project" value="UniProtKB-EC"/>
</dbReference>
<dbReference type="PROSITE" id="PS00745">
    <property type="entry name" value="RF_PROK_I"/>
    <property type="match status" value="1"/>
</dbReference>
<protein>
    <submittedName>
        <fullName evidence="4">Alternative ribosome rescue aminoacyl-tRNA hydrolase ArfB</fullName>
        <ecNumber evidence="4">3.1.1.29</ecNumber>
    </submittedName>
</protein>
<keyword evidence="4" id="KW-0378">Hydrolase</keyword>
<reference evidence="4 5" key="1">
    <citation type="submission" date="2024-02" db="EMBL/GenBank/DDBJ databases">
        <title>Whole genome of MDR Enterobacteriaceae from southern Thailand.</title>
        <authorList>
            <person name="Surachat K."/>
        </authorList>
    </citation>
    <scope>NUCLEOTIDE SEQUENCE [LARGE SCALE GENOMIC DNA]</scope>
    <source>
        <strain evidence="4 5">PSU_29</strain>
    </source>
</reference>
<dbReference type="Pfam" id="PF00472">
    <property type="entry name" value="RF-1"/>
    <property type="match status" value="1"/>
</dbReference>
<dbReference type="Proteomes" id="UP001411173">
    <property type="component" value="Unassembled WGS sequence"/>
</dbReference>
<feature type="region of interest" description="Disordered" evidence="2">
    <location>
        <begin position="105"/>
        <end position="140"/>
    </location>
</feature>